<feature type="region of interest" description="Disordered" evidence="1">
    <location>
        <begin position="172"/>
        <end position="192"/>
    </location>
</feature>
<sequence length="329" mass="37307">MSLQVGDFFEGSYQLQEELVPGRRWLSLDWTLDQPAPVVIELIPAHYDENLHWHPAQVPGLRRLGQSRALGARYLVWEADQSRESTPLLLEQLTPDEKRAIFQLIDTLPVAAGEAILSVNTPEYWRLGPDRLLLFYRKQLSVRANAAENEEIKRFWKETLPGDKPVALPEVPQVEDAPEVQSAETTATTTAAETSPASPKYYAYFVLAIGTLLAIAVWYTKESQGAPDPIHVPVSPSLAAFDQALNRGIAEEKRGEFQRAMEYFRMVARMPYSPEIRVKVDSLAQVYEARAQADCERFRESNSPNLYHIPDQYYQYAALLAETTPKRCE</sequence>
<organism evidence="2 3">
    <name type="scientific">Rhabdobacter roseus</name>
    <dbReference type="NCBI Taxonomy" id="1655419"/>
    <lineage>
        <taxon>Bacteria</taxon>
        <taxon>Pseudomonadati</taxon>
        <taxon>Bacteroidota</taxon>
        <taxon>Cytophagia</taxon>
        <taxon>Cytophagales</taxon>
        <taxon>Cytophagaceae</taxon>
        <taxon>Rhabdobacter</taxon>
    </lineage>
</organism>
<accession>A0A840TM55</accession>
<evidence type="ECO:0000313" key="3">
    <source>
        <dbReference type="Proteomes" id="UP000557307"/>
    </source>
</evidence>
<keyword evidence="3" id="KW-1185">Reference proteome</keyword>
<comment type="caution">
    <text evidence="2">The sequence shown here is derived from an EMBL/GenBank/DDBJ whole genome shotgun (WGS) entry which is preliminary data.</text>
</comment>
<evidence type="ECO:0000256" key="1">
    <source>
        <dbReference type="SAM" id="MobiDB-lite"/>
    </source>
</evidence>
<proteinExistence type="predicted"/>
<dbReference type="Proteomes" id="UP000557307">
    <property type="component" value="Unassembled WGS sequence"/>
</dbReference>
<gene>
    <name evidence="2" type="ORF">HNQ92_002627</name>
</gene>
<dbReference type="EMBL" id="JACHGF010000003">
    <property type="protein sequence ID" value="MBB5284484.1"/>
    <property type="molecule type" value="Genomic_DNA"/>
</dbReference>
<evidence type="ECO:0000313" key="2">
    <source>
        <dbReference type="EMBL" id="MBB5284484.1"/>
    </source>
</evidence>
<feature type="compositionally biased region" description="Low complexity" evidence="1">
    <location>
        <begin position="182"/>
        <end position="192"/>
    </location>
</feature>
<reference evidence="2 3" key="1">
    <citation type="submission" date="2020-08" db="EMBL/GenBank/DDBJ databases">
        <title>Genomic Encyclopedia of Type Strains, Phase IV (KMG-IV): sequencing the most valuable type-strain genomes for metagenomic binning, comparative biology and taxonomic classification.</title>
        <authorList>
            <person name="Goeker M."/>
        </authorList>
    </citation>
    <scope>NUCLEOTIDE SEQUENCE [LARGE SCALE GENOMIC DNA]</scope>
    <source>
        <strain evidence="2 3">DSM 105074</strain>
    </source>
</reference>
<dbReference type="AlphaFoldDB" id="A0A840TM55"/>
<protein>
    <submittedName>
        <fullName evidence="2">Uncharacterized protein</fullName>
    </submittedName>
</protein>
<dbReference type="RefSeq" id="WP_184174417.1">
    <property type="nucleotide sequence ID" value="NZ_JACHGF010000003.1"/>
</dbReference>
<name>A0A840TM55_9BACT</name>